<proteinExistence type="predicted"/>
<evidence type="ECO:0000256" key="1">
    <source>
        <dbReference type="SAM" id="MobiDB-lite"/>
    </source>
</evidence>
<evidence type="ECO:0000313" key="2">
    <source>
        <dbReference type="EMBL" id="EXC20103.1"/>
    </source>
</evidence>
<organism evidence="2 3">
    <name type="scientific">Morus notabilis</name>
    <dbReference type="NCBI Taxonomy" id="981085"/>
    <lineage>
        <taxon>Eukaryota</taxon>
        <taxon>Viridiplantae</taxon>
        <taxon>Streptophyta</taxon>
        <taxon>Embryophyta</taxon>
        <taxon>Tracheophyta</taxon>
        <taxon>Spermatophyta</taxon>
        <taxon>Magnoliopsida</taxon>
        <taxon>eudicotyledons</taxon>
        <taxon>Gunneridae</taxon>
        <taxon>Pentapetalae</taxon>
        <taxon>rosids</taxon>
        <taxon>fabids</taxon>
        <taxon>Rosales</taxon>
        <taxon>Moraceae</taxon>
        <taxon>Moreae</taxon>
        <taxon>Morus</taxon>
    </lineage>
</organism>
<accession>W9SB22</accession>
<dbReference type="Proteomes" id="UP000030645">
    <property type="component" value="Unassembled WGS sequence"/>
</dbReference>
<sequence length="71" mass="8193">MIAIHGEEITPSQNRSHTGGDLRPLHHRTQSRSISAVTKLRRDFLPADLLHSFGLHTWFIWPRAGERETPR</sequence>
<dbReference type="AlphaFoldDB" id="W9SB22"/>
<keyword evidence="3" id="KW-1185">Reference proteome</keyword>
<reference evidence="3" key="1">
    <citation type="submission" date="2013-01" db="EMBL/GenBank/DDBJ databases">
        <title>Draft Genome Sequence of a Mulberry Tree, Morus notabilis C.K. Schneid.</title>
        <authorList>
            <person name="He N."/>
            <person name="Zhao S."/>
        </authorList>
    </citation>
    <scope>NUCLEOTIDE SEQUENCE</scope>
</reference>
<dbReference type="EMBL" id="KE345903">
    <property type="protein sequence ID" value="EXC20103.1"/>
    <property type="molecule type" value="Genomic_DNA"/>
</dbReference>
<gene>
    <name evidence="2" type="ORF">L484_002993</name>
</gene>
<protein>
    <submittedName>
        <fullName evidence="2">Uncharacterized protein</fullName>
    </submittedName>
</protein>
<feature type="region of interest" description="Disordered" evidence="1">
    <location>
        <begin position="1"/>
        <end position="30"/>
    </location>
</feature>
<name>W9SB22_9ROSA</name>
<evidence type="ECO:0000313" key="3">
    <source>
        <dbReference type="Proteomes" id="UP000030645"/>
    </source>
</evidence>